<evidence type="ECO:0000313" key="1">
    <source>
        <dbReference type="EMBL" id="CEL92696.1"/>
    </source>
</evidence>
<evidence type="ECO:0000313" key="2">
    <source>
        <dbReference type="Proteomes" id="UP000041254"/>
    </source>
</evidence>
<dbReference type="InParanoid" id="A0A0G4EB30"/>
<dbReference type="AlphaFoldDB" id="A0A0G4EB30"/>
<dbReference type="EMBL" id="CDMY01000098">
    <property type="protein sequence ID" value="CEL92696.1"/>
    <property type="molecule type" value="Genomic_DNA"/>
</dbReference>
<reference evidence="1 2" key="1">
    <citation type="submission" date="2014-11" db="EMBL/GenBank/DDBJ databases">
        <authorList>
            <person name="Zhu J."/>
            <person name="Qi W."/>
            <person name="Song R."/>
        </authorList>
    </citation>
    <scope>NUCLEOTIDE SEQUENCE [LARGE SCALE GENOMIC DNA]</scope>
</reference>
<name>A0A0G4EB30_VITBC</name>
<protein>
    <submittedName>
        <fullName evidence="1">Uncharacterized protein</fullName>
    </submittedName>
</protein>
<dbReference type="Proteomes" id="UP000041254">
    <property type="component" value="Unassembled WGS sequence"/>
</dbReference>
<gene>
    <name evidence="1" type="ORF">Vbra_11080</name>
</gene>
<proteinExistence type="predicted"/>
<sequence>MNCEDAKDTQRIVDVCGNRGLSRKDPFVVRLEGRRMPKPVSEEAQRRYDRWLRSRDRSADIIVEYSDYIREKASRQRSRHEG</sequence>
<organism evidence="1 2">
    <name type="scientific">Vitrella brassicaformis (strain CCMP3155)</name>
    <dbReference type="NCBI Taxonomy" id="1169540"/>
    <lineage>
        <taxon>Eukaryota</taxon>
        <taxon>Sar</taxon>
        <taxon>Alveolata</taxon>
        <taxon>Colpodellida</taxon>
        <taxon>Vitrellaceae</taxon>
        <taxon>Vitrella</taxon>
    </lineage>
</organism>
<accession>A0A0G4EB30</accession>
<keyword evidence="2" id="KW-1185">Reference proteome</keyword>
<dbReference type="VEuPathDB" id="CryptoDB:Vbra_11080"/>